<keyword evidence="3" id="KW-1185">Reference proteome</keyword>
<comment type="caution">
    <text evidence="2">The sequence shown here is derived from an EMBL/GenBank/DDBJ whole genome shotgun (WGS) entry which is preliminary data.</text>
</comment>
<dbReference type="Proteomes" id="UP001620262">
    <property type="component" value="Unassembled WGS sequence"/>
</dbReference>
<protein>
    <recommendedName>
        <fullName evidence="4">Ankyrin repeat domain-containing protein</fullName>
    </recommendedName>
</protein>
<evidence type="ECO:0000256" key="1">
    <source>
        <dbReference type="PROSITE-ProRule" id="PRU00023"/>
    </source>
</evidence>
<reference evidence="2 3" key="1">
    <citation type="submission" date="2024-11" db="EMBL/GenBank/DDBJ databases">
        <title>The Natural Products Discovery Center: Release of the First 8490 Sequenced Strains for Exploring Actinobacteria Biosynthetic Diversity.</title>
        <authorList>
            <person name="Kalkreuter E."/>
            <person name="Kautsar S.A."/>
            <person name="Yang D."/>
            <person name="Bader C.D."/>
            <person name="Teijaro C.N."/>
            <person name="Fluegel L."/>
            <person name="Davis C.M."/>
            <person name="Simpson J.R."/>
            <person name="Lauterbach L."/>
            <person name="Steele A.D."/>
            <person name="Gui C."/>
            <person name="Meng S."/>
            <person name="Li G."/>
            <person name="Viehrig K."/>
            <person name="Ye F."/>
            <person name="Su P."/>
            <person name="Kiefer A.F."/>
            <person name="Nichols A."/>
            <person name="Cepeda A.J."/>
            <person name="Yan W."/>
            <person name="Fan B."/>
            <person name="Jiang Y."/>
            <person name="Adhikari A."/>
            <person name="Zheng C.-J."/>
            <person name="Schuster L."/>
            <person name="Cowan T.M."/>
            <person name="Smanski M.J."/>
            <person name="Chevrette M.G."/>
            <person name="De Carvalho L.P.S."/>
            <person name="Shen B."/>
        </authorList>
    </citation>
    <scope>NUCLEOTIDE SEQUENCE [LARGE SCALE GENOMIC DNA]</scope>
    <source>
        <strain evidence="2 3">NPDC078403</strain>
    </source>
</reference>
<dbReference type="Gene3D" id="1.25.40.20">
    <property type="entry name" value="Ankyrin repeat-containing domain"/>
    <property type="match status" value="1"/>
</dbReference>
<evidence type="ECO:0000313" key="3">
    <source>
        <dbReference type="Proteomes" id="UP001620262"/>
    </source>
</evidence>
<keyword evidence="1" id="KW-0040">ANK repeat</keyword>
<gene>
    <name evidence="2" type="ORF">ACI2JU_23645</name>
</gene>
<evidence type="ECO:0008006" key="4">
    <source>
        <dbReference type="Google" id="ProtNLM"/>
    </source>
</evidence>
<dbReference type="InterPro" id="IPR002110">
    <property type="entry name" value="Ankyrin_rpt"/>
</dbReference>
<sequence length="177" mass="19288">MTKAEIKKLFVAIEKHDQDSVLGILAKDKGAIETVGHHNANCRDKTPLMYAMQCEDFELANKLIELGANVKAKMPAGPETSVIQLAVKFGHGLNPNFDKWLSFTQKLIEQGANPSEALWPACHGYNKVADKPEIISLLLQNGASLEGEVGNSGSTVKELLVINSQLYSSRVLNLFGL</sequence>
<evidence type="ECO:0000313" key="2">
    <source>
        <dbReference type="EMBL" id="MFK3866842.1"/>
    </source>
</evidence>
<dbReference type="EMBL" id="JBJDOT010000074">
    <property type="protein sequence ID" value="MFK3866842.1"/>
    <property type="molecule type" value="Genomic_DNA"/>
</dbReference>
<dbReference type="InterPro" id="IPR036770">
    <property type="entry name" value="Ankyrin_rpt-contain_sf"/>
</dbReference>
<dbReference type="PROSITE" id="PS50088">
    <property type="entry name" value="ANK_REPEAT"/>
    <property type="match status" value="1"/>
</dbReference>
<accession>A0ABW8L482</accession>
<dbReference type="SUPFAM" id="SSF48403">
    <property type="entry name" value="Ankyrin repeat"/>
    <property type="match status" value="1"/>
</dbReference>
<dbReference type="RefSeq" id="WP_404676685.1">
    <property type="nucleotide sequence ID" value="NZ_JBJDOT010000074.1"/>
</dbReference>
<organism evidence="2 3">
    <name type="scientific">Pseudoalteromonas rhizosphaerae</name>
    <dbReference type="NCBI Taxonomy" id="2518973"/>
    <lineage>
        <taxon>Bacteria</taxon>
        <taxon>Pseudomonadati</taxon>
        <taxon>Pseudomonadota</taxon>
        <taxon>Gammaproteobacteria</taxon>
        <taxon>Alteromonadales</taxon>
        <taxon>Pseudoalteromonadaceae</taxon>
        <taxon>Pseudoalteromonas</taxon>
    </lineage>
</organism>
<name>A0ABW8L482_9GAMM</name>
<dbReference type="Pfam" id="PF00023">
    <property type="entry name" value="Ank"/>
    <property type="match status" value="1"/>
</dbReference>
<feature type="repeat" description="ANK" evidence="1">
    <location>
        <begin position="43"/>
        <end position="75"/>
    </location>
</feature>
<proteinExistence type="predicted"/>
<dbReference type="PROSITE" id="PS50297">
    <property type="entry name" value="ANK_REP_REGION"/>
    <property type="match status" value="1"/>
</dbReference>